<gene>
    <name evidence="1" type="ORF">M9H77_36431</name>
</gene>
<name>A0ACB9ZUE1_CATRO</name>
<proteinExistence type="predicted"/>
<keyword evidence="2" id="KW-1185">Reference proteome</keyword>
<reference evidence="2" key="1">
    <citation type="journal article" date="2023" name="Nat. Plants">
        <title>Single-cell RNA sequencing provides a high-resolution roadmap for understanding the multicellular compartmentation of specialized metabolism.</title>
        <authorList>
            <person name="Sun S."/>
            <person name="Shen X."/>
            <person name="Li Y."/>
            <person name="Li Y."/>
            <person name="Wang S."/>
            <person name="Li R."/>
            <person name="Zhang H."/>
            <person name="Shen G."/>
            <person name="Guo B."/>
            <person name="Wei J."/>
            <person name="Xu J."/>
            <person name="St-Pierre B."/>
            <person name="Chen S."/>
            <person name="Sun C."/>
        </authorList>
    </citation>
    <scope>NUCLEOTIDE SEQUENCE [LARGE SCALE GENOMIC DNA]</scope>
</reference>
<protein>
    <submittedName>
        <fullName evidence="1">Uncharacterized protein</fullName>
    </submittedName>
</protein>
<evidence type="ECO:0000313" key="1">
    <source>
        <dbReference type="EMBL" id="KAI5650426.1"/>
    </source>
</evidence>
<organism evidence="1 2">
    <name type="scientific">Catharanthus roseus</name>
    <name type="common">Madagascar periwinkle</name>
    <name type="synonym">Vinca rosea</name>
    <dbReference type="NCBI Taxonomy" id="4058"/>
    <lineage>
        <taxon>Eukaryota</taxon>
        <taxon>Viridiplantae</taxon>
        <taxon>Streptophyta</taxon>
        <taxon>Embryophyta</taxon>
        <taxon>Tracheophyta</taxon>
        <taxon>Spermatophyta</taxon>
        <taxon>Magnoliopsida</taxon>
        <taxon>eudicotyledons</taxon>
        <taxon>Gunneridae</taxon>
        <taxon>Pentapetalae</taxon>
        <taxon>asterids</taxon>
        <taxon>lamiids</taxon>
        <taxon>Gentianales</taxon>
        <taxon>Apocynaceae</taxon>
        <taxon>Rauvolfioideae</taxon>
        <taxon>Vinceae</taxon>
        <taxon>Catharanthinae</taxon>
        <taxon>Catharanthus</taxon>
    </lineage>
</organism>
<dbReference type="Proteomes" id="UP001060085">
    <property type="component" value="Linkage Group LG08"/>
</dbReference>
<comment type="caution">
    <text evidence="1">The sequence shown here is derived from an EMBL/GenBank/DDBJ whole genome shotgun (WGS) entry which is preliminary data.</text>
</comment>
<sequence length="106" mass="11986">MSRHATSATSWGRIWISTLLLVPSTWIGDLTMNLSETLVGNGCTQIWASPQCWLKYLTSFLNINSTRAFKAHPNRPLLNCTYCLYFVNESHAELNISNRIVPIVQS</sequence>
<evidence type="ECO:0000313" key="2">
    <source>
        <dbReference type="Proteomes" id="UP001060085"/>
    </source>
</evidence>
<accession>A0ACB9ZUE1</accession>
<dbReference type="EMBL" id="CM044708">
    <property type="protein sequence ID" value="KAI5650426.1"/>
    <property type="molecule type" value="Genomic_DNA"/>
</dbReference>